<protein>
    <recommendedName>
        <fullName evidence="5">ABC transporter permease</fullName>
    </recommendedName>
</protein>
<feature type="transmembrane region" description="Helical" evidence="2">
    <location>
        <begin position="227"/>
        <end position="250"/>
    </location>
</feature>
<comment type="caution">
    <text evidence="3">The sequence shown here is derived from an EMBL/GenBank/DDBJ whole genome shotgun (WGS) entry which is preliminary data.</text>
</comment>
<organism evidence="3 4">
    <name type="scientific">Agromyces kandeliae</name>
    <dbReference type="NCBI Taxonomy" id="2666141"/>
    <lineage>
        <taxon>Bacteria</taxon>
        <taxon>Bacillati</taxon>
        <taxon>Actinomycetota</taxon>
        <taxon>Actinomycetes</taxon>
        <taxon>Micrococcales</taxon>
        <taxon>Microbacteriaceae</taxon>
        <taxon>Agromyces</taxon>
    </lineage>
</organism>
<evidence type="ECO:0000256" key="1">
    <source>
        <dbReference type="SAM" id="MobiDB-lite"/>
    </source>
</evidence>
<keyword evidence="4" id="KW-1185">Reference proteome</keyword>
<feature type="compositionally biased region" description="Basic and acidic residues" evidence="1">
    <location>
        <begin position="375"/>
        <end position="388"/>
    </location>
</feature>
<dbReference type="RefSeq" id="WP_154346473.1">
    <property type="nucleotide sequence ID" value="NZ_WKJD01000016.1"/>
</dbReference>
<keyword evidence="2" id="KW-0812">Transmembrane</keyword>
<feature type="transmembrane region" description="Helical" evidence="2">
    <location>
        <begin position="12"/>
        <end position="34"/>
    </location>
</feature>
<sequence length="410" mass="41028">MSSHTTHRTPMGRAAGIGAALSLVVGVILLAFAWPSVTAEPKDLPVGVAGPDAAVAQVEERVADEAEGAIALERYDDRDAAVAAIEARETYGAIVLGDAPTDAPEVLVATAASPAVAQNLRGLAAELQAGIDEQVRAALPEQLQQVLSDAVQAAIAQATGQGGGTPPVAPSAPELPTITVTVTDVVPLADSDPTGSGLAVAMFPLVLGGMLGGIAISLAVIGAMRRVVAVTVYAVAGGLVLAGILQGWFGALQGDYWLNAAAIALALAAIAAPITGLVALMGRAGIGVGAVLFVLVANPISAAAVPVQFLAEPWGAIGQWFPPGAAATLLRDLSYFPDAPTAFPWLVLATWAVGGIVLSLIGHFRTAGGAEPDAEAAHADEELSEAERQPGAAIDAEPDVPAGRDAAPVG</sequence>
<evidence type="ECO:0008006" key="5">
    <source>
        <dbReference type="Google" id="ProtNLM"/>
    </source>
</evidence>
<dbReference type="EMBL" id="WKJD01000016">
    <property type="protein sequence ID" value="MRX44202.1"/>
    <property type="molecule type" value="Genomic_DNA"/>
</dbReference>
<feature type="transmembrane region" description="Helical" evidence="2">
    <location>
        <begin position="342"/>
        <end position="361"/>
    </location>
</feature>
<reference evidence="3 4" key="1">
    <citation type="submission" date="2019-11" db="EMBL/GenBank/DDBJ databases">
        <title>Agromyces kandeliae sp. nov., isolated from mangrove soil.</title>
        <authorList>
            <person name="Wang R."/>
        </authorList>
    </citation>
    <scope>NUCLEOTIDE SEQUENCE [LARGE SCALE GENOMIC DNA]</scope>
    <source>
        <strain evidence="3 4">Q22</strain>
    </source>
</reference>
<accession>A0A6L5R2N7</accession>
<feature type="transmembrane region" description="Helical" evidence="2">
    <location>
        <begin position="287"/>
        <end position="311"/>
    </location>
</feature>
<dbReference type="AlphaFoldDB" id="A0A6L5R2N7"/>
<evidence type="ECO:0000256" key="2">
    <source>
        <dbReference type="SAM" id="Phobius"/>
    </source>
</evidence>
<proteinExistence type="predicted"/>
<dbReference type="Proteomes" id="UP000476511">
    <property type="component" value="Unassembled WGS sequence"/>
</dbReference>
<feature type="transmembrane region" description="Helical" evidence="2">
    <location>
        <begin position="198"/>
        <end position="220"/>
    </location>
</feature>
<feature type="transmembrane region" description="Helical" evidence="2">
    <location>
        <begin position="256"/>
        <end position="280"/>
    </location>
</feature>
<evidence type="ECO:0000313" key="3">
    <source>
        <dbReference type="EMBL" id="MRX44202.1"/>
    </source>
</evidence>
<name>A0A6L5R2N7_9MICO</name>
<keyword evidence="2" id="KW-0472">Membrane</keyword>
<evidence type="ECO:0000313" key="4">
    <source>
        <dbReference type="Proteomes" id="UP000476511"/>
    </source>
</evidence>
<gene>
    <name evidence="3" type="ORF">GJR97_10745</name>
</gene>
<feature type="region of interest" description="Disordered" evidence="1">
    <location>
        <begin position="371"/>
        <end position="410"/>
    </location>
</feature>
<keyword evidence="2" id="KW-1133">Transmembrane helix</keyword>